<gene>
    <name evidence="1" type="ORF">E2C01_087567</name>
</gene>
<dbReference type="Proteomes" id="UP000324222">
    <property type="component" value="Unassembled WGS sequence"/>
</dbReference>
<dbReference type="EMBL" id="VSRR010091393">
    <property type="protein sequence ID" value="MPC92476.1"/>
    <property type="molecule type" value="Genomic_DNA"/>
</dbReference>
<name>A0A5B7JED7_PORTR</name>
<sequence length="181" mass="19847">MDIFHRECFSESSKNFPTWGRVSELAESNRLPSSGPLRNICTEYAHFSIGKRRRAVQRSTSSVARRRRLPSLGRPCLVTLRAHAVKVTEPPIPTRALQGWVRAALAVRGACCLHPPRLHQTAPPSHLPRPHGVLCLLSAPSEAGRNALVCVPAWPRPSLPAAAAASLTLQLTLPPRQGRTR</sequence>
<proteinExistence type="predicted"/>
<reference evidence="1 2" key="1">
    <citation type="submission" date="2019-05" db="EMBL/GenBank/DDBJ databases">
        <title>Another draft genome of Portunus trituberculatus and its Hox gene families provides insights of decapod evolution.</title>
        <authorList>
            <person name="Jeong J.-H."/>
            <person name="Song I."/>
            <person name="Kim S."/>
            <person name="Choi T."/>
            <person name="Kim D."/>
            <person name="Ryu S."/>
            <person name="Kim W."/>
        </authorList>
    </citation>
    <scope>NUCLEOTIDE SEQUENCE [LARGE SCALE GENOMIC DNA]</scope>
    <source>
        <tissue evidence="1">Muscle</tissue>
    </source>
</reference>
<comment type="caution">
    <text evidence="1">The sequence shown here is derived from an EMBL/GenBank/DDBJ whole genome shotgun (WGS) entry which is preliminary data.</text>
</comment>
<keyword evidence="2" id="KW-1185">Reference proteome</keyword>
<organism evidence="1 2">
    <name type="scientific">Portunus trituberculatus</name>
    <name type="common">Swimming crab</name>
    <name type="synonym">Neptunus trituberculatus</name>
    <dbReference type="NCBI Taxonomy" id="210409"/>
    <lineage>
        <taxon>Eukaryota</taxon>
        <taxon>Metazoa</taxon>
        <taxon>Ecdysozoa</taxon>
        <taxon>Arthropoda</taxon>
        <taxon>Crustacea</taxon>
        <taxon>Multicrustacea</taxon>
        <taxon>Malacostraca</taxon>
        <taxon>Eumalacostraca</taxon>
        <taxon>Eucarida</taxon>
        <taxon>Decapoda</taxon>
        <taxon>Pleocyemata</taxon>
        <taxon>Brachyura</taxon>
        <taxon>Eubrachyura</taxon>
        <taxon>Portunoidea</taxon>
        <taxon>Portunidae</taxon>
        <taxon>Portuninae</taxon>
        <taxon>Portunus</taxon>
    </lineage>
</organism>
<dbReference type="AlphaFoldDB" id="A0A5B7JED7"/>
<accession>A0A5B7JED7</accession>
<evidence type="ECO:0000313" key="2">
    <source>
        <dbReference type="Proteomes" id="UP000324222"/>
    </source>
</evidence>
<evidence type="ECO:0000313" key="1">
    <source>
        <dbReference type="EMBL" id="MPC92476.1"/>
    </source>
</evidence>
<protein>
    <submittedName>
        <fullName evidence="1">Uncharacterized protein</fullName>
    </submittedName>
</protein>